<reference evidence="1" key="2">
    <citation type="submission" date="2019-01" db="UniProtKB">
        <authorList>
            <consortium name="EnsemblPlants"/>
        </authorList>
    </citation>
    <scope>IDENTIFICATION</scope>
    <source>
        <strain evidence="1">cv. Heinz 1706</strain>
    </source>
</reference>
<evidence type="ECO:0000313" key="1">
    <source>
        <dbReference type="EnsemblPlants" id="Solyc02g005183.1.1"/>
    </source>
</evidence>
<organism evidence="1">
    <name type="scientific">Solanum lycopersicum</name>
    <name type="common">Tomato</name>
    <name type="synonym">Lycopersicon esculentum</name>
    <dbReference type="NCBI Taxonomy" id="4081"/>
    <lineage>
        <taxon>Eukaryota</taxon>
        <taxon>Viridiplantae</taxon>
        <taxon>Streptophyta</taxon>
        <taxon>Embryophyta</taxon>
        <taxon>Tracheophyta</taxon>
        <taxon>Spermatophyta</taxon>
        <taxon>Magnoliopsida</taxon>
        <taxon>eudicotyledons</taxon>
        <taxon>Gunneridae</taxon>
        <taxon>Pentapetalae</taxon>
        <taxon>asterids</taxon>
        <taxon>lamiids</taxon>
        <taxon>Solanales</taxon>
        <taxon>Solanaceae</taxon>
        <taxon>Solanoideae</taxon>
        <taxon>Solaneae</taxon>
        <taxon>Solanum</taxon>
        <taxon>Solanum subgen. Lycopersicon</taxon>
    </lineage>
</organism>
<evidence type="ECO:0008006" key="3">
    <source>
        <dbReference type="Google" id="ProtNLM"/>
    </source>
</evidence>
<dbReference type="STRING" id="4081.A0A3Q7FFF5"/>
<evidence type="ECO:0000313" key="2">
    <source>
        <dbReference type="Proteomes" id="UP000004994"/>
    </source>
</evidence>
<proteinExistence type="predicted"/>
<dbReference type="Proteomes" id="UP000004994">
    <property type="component" value="Chromosome 2"/>
</dbReference>
<protein>
    <recommendedName>
        <fullName evidence="3">Reverse transcriptase Ty1/copia-type domain-containing protein</fullName>
    </recommendedName>
</protein>
<sequence length="176" mass="20961">MDELKKELYKSFAIKYLVHAKRTLDMRITHFRYERKIYLSHKKYTECVLKRFNIKNSKPISTPLAGHMKLTKKMFNTAREEKENMSKVPYTSVVKSLIGVVSRFLDNLGKEHWEAVKWILRGSYVMTVKVAYVYCTTTTEAEYIMDTEADKDMIWLKRFLQNLGLNRMDYIVYCDN</sequence>
<accession>A0A3Q7FFF5</accession>
<dbReference type="Gramene" id="Solyc02g005183.1.1">
    <property type="protein sequence ID" value="Solyc02g005183.1.1"/>
    <property type="gene ID" value="Solyc02g005183.1"/>
</dbReference>
<keyword evidence="2" id="KW-1185">Reference proteome</keyword>
<reference evidence="1" key="1">
    <citation type="journal article" date="2012" name="Nature">
        <title>The tomato genome sequence provides insights into fleshy fruit evolution.</title>
        <authorList>
            <consortium name="Tomato Genome Consortium"/>
        </authorList>
    </citation>
    <scope>NUCLEOTIDE SEQUENCE [LARGE SCALE GENOMIC DNA]</scope>
    <source>
        <strain evidence="1">cv. Heinz 1706</strain>
    </source>
</reference>
<name>A0A3Q7FFF5_SOLLC</name>
<dbReference type="InParanoid" id="A0A3Q7FFF5"/>
<dbReference type="AlphaFoldDB" id="A0A3Q7FFF5"/>
<dbReference type="EnsemblPlants" id="Solyc02g005183.1.1">
    <property type="protein sequence ID" value="Solyc02g005183.1.1"/>
    <property type="gene ID" value="Solyc02g005183.1"/>
</dbReference>